<gene>
    <name evidence="2" type="ORF">ACFO0C_39000</name>
</gene>
<feature type="region of interest" description="Disordered" evidence="1">
    <location>
        <begin position="1"/>
        <end position="25"/>
    </location>
</feature>
<evidence type="ECO:0000313" key="2">
    <source>
        <dbReference type="EMBL" id="MFC4070953.1"/>
    </source>
</evidence>
<keyword evidence="3" id="KW-1185">Reference proteome</keyword>
<feature type="region of interest" description="Disordered" evidence="1">
    <location>
        <begin position="121"/>
        <end position="157"/>
    </location>
</feature>
<protein>
    <submittedName>
        <fullName evidence="2">Uncharacterized protein</fullName>
    </submittedName>
</protein>
<reference evidence="3" key="1">
    <citation type="journal article" date="2019" name="Int. J. Syst. Evol. Microbiol.">
        <title>The Global Catalogue of Microorganisms (GCM) 10K type strain sequencing project: providing services to taxonomists for standard genome sequencing and annotation.</title>
        <authorList>
            <consortium name="The Broad Institute Genomics Platform"/>
            <consortium name="The Broad Institute Genome Sequencing Center for Infectious Disease"/>
            <person name="Wu L."/>
            <person name="Ma J."/>
        </authorList>
    </citation>
    <scope>NUCLEOTIDE SEQUENCE [LARGE SCALE GENOMIC DNA]</scope>
    <source>
        <strain evidence="3">TBRC 5832</strain>
    </source>
</reference>
<organism evidence="2 3">
    <name type="scientific">Actinoplanes subglobosus</name>
    <dbReference type="NCBI Taxonomy" id="1547892"/>
    <lineage>
        <taxon>Bacteria</taxon>
        <taxon>Bacillati</taxon>
        <taxon>Actinomycetota</taxon>
        <taxon>Actinomycetes</taxon>
        <taxon>Micromonosporales</taxon>
        <taxon>Micromonosporaceae</taxon>
        <taxon>Actinoplanes</taxon>
    </lineage>
</organism>
<dbReference type="Proteomes" id="UP001595867">
    <property type="component" value="Unassembled WGS sequence"/>
</dbReference>
<sequence length="306" mass="30429">MLRPHAAGLGQSLAGPGPGRGRDAQSRPRLQALISGLAALRITTVVRARTTAVLSGVTGALHREVRRRPALSTAVGAAALGLVIVSVAAPGAAAPEFRSPPAAVMSAPSIPVSAAAVYTGLAPYEPPEPDDDRVSPSPSTSAVAGRSGSPAPVPTVTDDAATVLSGVRDMPAETAPAGAATRSVADPAVGSAPEVKASVAVGEPRDGESITAATPVTGIADMPDGHEVWLLSRHGSGGYRVEGACRGGHSFTCGPATLESGGDADFELTALVVDPATARGLQAGETRDGLPAHLARSQVAVRRAAA</sequence>
<accession>A0ABV8J308</accession>
<dbReference type="RefSeq" id="WP_378071827.1">
    <property type="nucleotide sequence ID" value="NZ_JBHSBL010000026.1"/>
</dbReference>
<comment type="caution">
    <text evidence="2">The sequence shown here is derived from an EMBL/GenBank/DDBJ whole genome shotgun (WGS) entry which is preliminary data.</text>
</comment>
<evidence type="ECO:0000256" key="1">
    <source>
        <dbReference type="SAM" id="MobiDB-lite"/>
    </source>
</evidence>
<name>A0ABV8J308_9ACTN</name>
<evidence type="ECO:0000313" key="3">
    <source>
        <dbReference type="Proteomes" id="UP001595867"/>
    </source>
</evidence>
<dbReference type="EMBL" id="JBHSBL010000026">
    <property type="protein sequence ID" value="MFC4070953.1"/>
    <property type="molecule type" value="Genomic_DNA"/>
</dbReference>
<proteinExistence type="predicted"/>